<reference evidence="1 2" key="1">
    <citation type="submission" date="2018-10" db="EMBL/GenBank/DDBJ databases">
        <title>Draft genome sequence of Weissella viridescens UCO-SMC3.</title>
        <authorList>
            <person name="Garcia-Cancino A."/>
            <person name="Espinoza-Monje M."/>
            <person name="Albarracin L."/>
            <person name="Garcia-Castillo V."/>
            <person name="Campos-Martin J."/>
            <person name="Nakano Y."/>
            <person name="Guitierrez-Zamorano C."/>
            <person name="Ikeda-Ohtsubo W."/>
            <person name="Morita H."/>
            <person name="Kitazawa H."/>
            <person name="Villena J."/>
        </authorList>
    </citation>
    <scope>NUCLEOTIDE SEQUENCE [LARGE SCALE GENOMIC DNA]</scope>
    <source>
        <strain evidence="1 2">UCO-SMC3</strain>
    </source>
</reference>
<gene>
    <name evidence="1" type="ORF">D3P96_04345</name>
</gene>
<dbReference type="Pfam" id="PF11184">
    <property type="entry name" value="DUF2969"/>
    <property type="match status" value="1"/>
</dbReference>
<accession>A0A3P2RL30</accession>
<dbReference type="AlphaFoldDB" id="A0A3P2RL30"/>
<evidence type="ECO:0000313" key="2">
    <source>
        <dbReference type="Proteomes" id="UP000275836"/>
    </source>
</evidence>
<organism evidence="1 2">
    <name type="scientific">Weissella viridescens</name>
    <name type="common">Lactobacillus viridescens</name>
    <dbReference type="NCBI Taxonomy" id="1629"/>
    <lineage>
        <taxon>Bacteria</taxon>
        <taxon>Bacillati</taxon>
        <taxon>Bacillota</taxon>
        <taxon>Bacilli</taxon>
        <taxon>Lactobacillales</taxon>
        <taxon>Lactobacillaceae</taxon>
        <taxon>Weissella</taxon>
    </lineage>
</organism>
<dbReference type="Proteomes" id="UP000275836">
    <property type="component" value="Unassembled WGS sequence"/>
</dbReference>
<sequence>MPRKNKPVAVEISDAIDGVSEVKINKVVLGQIKESDDTITVIYPDNHTVKAPDFDAGVSMLIAEYNLHH</sequence>
<dbReference type="EMBL" id="RHGY01000003">
    <property type="protein sequence ID" value="RRG18158.1"/>
    <property type="molecule type" value="Genomic_DNA"/>
</dbReference>
<name>A0A3P2RL30_WEIVI</name>
<protein>
    <submittedName>
        <fullName evidence="1">DUF2969 family protein</fullName>
    </submittedName>
</protein>
<evidence type="ECO:0000313" key="1">
    <source>
        <dbReference type="EMBL" id="RRG18158.1"/>
    </source>
</evidence>
<comment type="caution">
    <text evidence="1">The sequence shown here is derived from an EMBL/GenBank/DDBJ whole genome shotgun (WGS) entry which is preliminary data.</text>
</comment>
<dbReference type="InterPro" id="IPR021351">
    <property type="entry name" value="DUF2969"/>
</dbReference>
<proteinExistence type="predicted"/>
<dbReference type="RefSeq" id="WP_124943152.1">
    <property type="nucleotide sequence ID" value="NZ_RHGY01000003.1"/>
</dbReference>
<dbReference type="OrthoDB" id="2147508at2"/>